<dbReference type="GO" id="GO:0006730">
    <property type="term" value="P:one-carbon metabolic process"/>
    <property type="evidence" value="ECO:0007669"/>
    <property type="project" value="UniProtKB-KW"/>
</dbReference>
<dbReference type="PANTHER" id="PTHR43639:SF6">
    <property type="entry name" value="DIHYDROMONAPTERIN REDUCTASE"/>
    <property type="match status" value="1"/>
</dbReference>
<keyword evidence="2" id="KW-0554">One-carbon metabolism</keyword>
<dbReference type="PROSITE" id="PS00061">
    <property type="entry name" value="ADH_SHORT"/>
    <property type="match status" value="1"/>
</dbReference>
<accession>A0A3P3VKW4</accession>
<reference evidence="12 13" key="1">
    <citation type="submission" date="2018-08" db="EMBL/GenBank/DDBJ databases">
        <authorList>
            <person name="Khan S.A."/>
        </authorList>
    </citation>
    <scope>NUCLEOTIDE SEQUENCE [LARGE SCALE GENOMIC DNA]</scope>
    <source>
        <strain evidence="12 13">GTF-13</strain>
    </source>
</reference>
<comment type="similarity">
    <text evidence="6">Belongs to the short-chain dehydrogenases/reductases (SDR) family. FolM subfamily.</text>
</comment>
<dbReference type="GO" id="GO:0004146">
    <property type="term" value="F:dihydrofolate reductase activity"/>
    <property type="evidence" value="ECO:0007669"/>
    <property type="project" value="UniProtKB-EC"/>
</dbReference>
<comment type="caution">
    <text evidence="12">The sequence shown here is derived from an EMBL/GenBank/DDBJ whole genome shotgun (WGS) entry which is preliminary data.</text>
</comment>
<evidence type="ECO:0000256" key="9">
    <source>
        <dbReference type="ARBA" id="ARBA00042299"/>
    </source>
</evidence>
<dbReference type="AlphaFoldDB" id="A0A3P3VKW4"/>
<comment type="catalytic activity">
    <reaction evidence="11">
        <text>7,8-dihydromonapterin + NADPH + H(+) = 5,6,7,8-tetrahydromonapterin + NADP(+)</text>
        <dbReference type="Rhea" id="RHEA:34847"/>
        <dbReference type="ChEBI" id="CHEBI:15378"/>
        <dbReference type="ChEBI" id="CHEBI:57783"/>
        <dbReference type="ChEBI" id="CHEBI:58349"/>
        <dbReference type="ChEBI" id="CHEBI:71175"/>
        <dbReference type="ChEBI" id="CHEBI:71177"/>
        <dbReference type="EC" id="1.5.1.50"/>
    </reaction>
</comment>
<evidence type="ECO:0000313" key="13">
    <source>
        <dbReference type="Proteomes" id="UP000280792"/>
    </source>
</evidence>
<evidence type="ECO:0000256" key="7">
    <source>
        <dbReference type="ARBA" id="ARBA00039145"/>
    </source>
</evidence>
<evidence type="ECO:0000256" key="1">
    <source>
        <dbReference type="ARBA" id="ARBA00012856"/>
    </source>
</evidence>
<evidence type="ECO:0000256" key="5">
    <source>
        <dbReference type="ARBA" id="ARBA00037508"/>
    </source>
</evidence>
<dbReference type="Pfam" id="PF00106">
    <property type="entry name" value="adh_short"/>
    <property type="match status" value="1"/>
</dbReference>
<keyword evidence="3" id="KW-0521">NADP</keyword>
<gene>
    <name evidence="12" type="ORF">D0544_16235</name>
</gene>
<dbReference type="EC" id="1.5.1.50" evidence="7"/>
<evidence type="ECO:0000313" key="12">
    <source>
        <dbReference type="EMBL" id="RRJ83365.1"/>
    </source>
</evidence>
<protein>
    <recommendedName>
        <fullName evidence="8">Dihydromonapterin reductase</fullName>
        <ecNumber evidence="1">1.5.1.3</ecNumber>
        <ecNumber evidence="7">1.5.1.50</ecNumber>
    </recommendedName>
    <alternativeName>
        <fullName evidence="9">Dihydrofolate reductase</fullName>
    </alternativeName>
</protein>
<dbReference type="Gene3D" id="3.40.50.720">
    <property type="entry name" value="NAD(P)-binding Rossmann-like Domain"/>
    <property type="match status" value="1"/>
</dbReference>
<dbReference type="PRINTS" id="PR00081">
    <property type="entry name" value="GDHRDH"/>
</dbReference>
<name>A0A3P3VKW4_9GAMM</name>
<dbReference type="EC" id="1.5.1.3" evidence="1"/>
<reference evidence="12 13" key="2">
    <citation type="submission" date="2018-12" db="EMBL/GenBank/DDBJ databases">
        <title>Simiduia agarivorans gen. nov., sp. nov., a marine, agarolytic bacterium isolated from shallow coastal water from Keelung, Taiwan.</title>
        <authorList>
            <person name="Shieh W.Y."/>
        </authorList>
    </citation>
    <scope>NUCLEOTIDE SEQUENCE [LARGE SCALE GENOMIC DNA]</scope>
    <source>
        <strain evidence="12 13">GTF-13</strain>
    </source>
</reference>
<dbReference type="InterPro" id="IPR020904">
    <property type="entry name" value="Sc_DH/Rdtase_CS"/>
</dbReference>
<dbReference type="InterPro" id="IPR002347">
    <property type="entry name" value="SDR_fam"/>
</dbReference>
<evidence type="ECO:0000256" key="3">
    <source>
        <dbReference type="ARBA" id="ARBA00022857"/>
    </source>
</evidence>
<evidence type="ECO:0000256" key="2">
    <source>
        <dbReference type="ARBA" id="ARBA00022563"/>
    </source>
</evidence>
<evidence type="ECO:0000256" key="10">
    <source>
        <dbReference type="ARBA" id="ARBA00048873"/>
    </source>
</evidence>
<comment type="catalytic activity">
    <reaction evidence="10">
        <text>(6S)-5,6,7,8-tetrahydrofolate + NADP(+) = 7,8-dihydrofolate + NADPH + H(+)</text>
        <dbReference type="Rhea" id="RHEA:15009"/>
        <dbReference type="ChEBI" id="CHEBI:15378"/>
        <dbReference type="ChEBI" id="CHEBI:57451"/>
        <dbReference type="ChEBI" id="CHEBI:57453"/>
        <dbReference type="ChEBI" id="CHEBI:57783"/>
        <dbReference type="ChEBI" id="CHEBI:58349"/>
        <dbReference type="EC" id="1.5.1.3"/>
    </reaction>
</comment>
<evidence type="ECO:0000256" key="8">
    <source>
        <dbReference type="ARBA" id="ARBA00039631"/>
    </source>
</evidence>
<proteinExistence type="inferred from homology"/>
<comment type="function">
    <text evidence="5">Catalyzes the reduction of dihydromonapterin to tetrahydromonapterin. Also has lower activity with dihydrofolate.</text>
</comment>
<dbReference type="EMBL" id="QWEZ01000002">
    <property type="protein sequence ID" value="RRJ83365.1"/>
    <property type="molecule type" value="Genomic_DNA"/>
</dbReference>
<evidence type="ECO:0000256" key="4">
    <source>
        <dbReference type="ARBA" id="ARBA00023002"/>
    </source>
</evidence>
<dbReference type="Proteomes" id="UP000280792">
    <property type="component" value="Unassembled WGS sequence"/>
</dbReference>
<dbReference type="RefSeq" id="WP_125017991.1">
    <property type="nucleotide sequence ID" value="NZ_QWEZ01000002.1"/>
</dbReference>
<sequence length="239" mass="26363">MDEVVIITGAGTRVGLHCALRLKQQGYRVLAHYHSERPELEQLQHQGIPCLQADLACPEGIEQLAEELRQRCHSVRALVHNASAFETTPDDPAEASALFERFYRIHMLAPYRLNRALAEALNRSQALHSDIVHITDIFADNPNPAFDIYCASKAGLANLSLSFAKQLAPKVKVNAIAPGPIRFKEWHSEAVKQQIIGQTLLRSEGGEEAIYLALQALLDNPYTTGSTIKVDGGRSIAHL</sequence>
<dbReference type="InterPro" id="IPR036291">
    <property type="entry name" value="NAD(P)-bd_dom_sf"/>
</dbReference>
<keyword evidence="4" id="KW-0560">Oxidoreductase</keyword>
<keyword evidence="13" id="KW-1185">Reference proteome</keyword>
<evidence type="ECO:0000256" key="11">
    <source>
        <dbReference type="ARBA" id="ARBA00049376"/>
    </source>
</evidence>
<dbReference type="PANTHER" id="PTHR43639">
    <property type="entry name" value="OXIDOREDUCTASE, SHORT-CHAIN DEHYDROGENASE/REDUCTASE FAMILY (AFU_ORTHOLOGUE AFUA_5G02870)"/>
    <property type="match status" value="1"/>
</dbReference>
<evidence type="ECO:0000256" key="6">
    <source>
        <dbReference type="ARBA" id="ARBA00038212"/>
    </source>
</evidence>
<organism evidence="12 13">
    <name type="scientific">Aestuariirhabdus litorea</name>
    <dbReference type="NCBI Taxonomy" id="2528527"/>
    <lineage>
        <taxon>Bacteria</taxon>
        <taxon>Pseudomonadati</taxon>
        <taxon>Pseudomonadota</taxon>
        <taxon>Gammaproteobacteria</taxon>
        <taxon>Oceanospirillales</taxon>
        <taxon>Aestuariirhabdaceae</taxon>
        <taxon>Aestuariirhabdus</taxon>
    </lineage>
</organism>
<dbReference type="SUPFAM" id="SSF51735">
    <property type="entry name" value="NAD(P)-binding Rossmann-fold domains"/>
    <property type="match status" value="1"/>
</dbReference>